<dbReference type="Gene3D" id="2.30.30.50">
    <property type="match status" value="1"/>
</dbReference>
<name>A0AAV8TVI6_9ROSI</name>
<evidence type="ECO:0000256" key="1">
    <source>
        <dbReference type="ARBA" id="ARBA00023002"/>
    </source>
</evidence>
<dbReference type="Pfam" id="PF02941">
    <property type="entry name" value="FeThRed_A"/>
    <property type="match status" value="1"/>
</dbReference>
<dbReference type="PANTHER" id="PTHR46937:SF4">
    <property type="entry name" value="FERREDOXIN-THIOREDOXIN REDUCTASE SUBUNIT A1, CHLOROPLASTIC"/>
    <property type="match status" value="1"/>
</dbReference>
<dbReference type="InterPro" id="IPR044166">
    <property type="entry name" value="FTRV"/>
</dbReference>
<comment type="caution">
    <text evidence="6">The sequence shown here is derived from an EMBL/GenBank/DDBJ whole genome shotgun (WGS) entry which is preliminary data.</text>
</comment>
<dbReference type="EMBL" id="JAIWQS010000003">
    <property type="protein sequence ID" value="KAJ8769905.1"/>
    <property type="molecule type" value="Genomic_DNA"/>
</dbReference>
<evidence type="ECO:0000259" key="5">
    <source>
        <dbReference type="Pfam" id="PF02941"/>
    </source>
</evidence>
<dbReference type="PANTHER" id="PTHR46937">
    <property type="entry name" value="FERREDOXIN-THIOREDOXIN REDUCTASE, VARIABLE CHAIN"/>
    <property type="match status" value="1"/>
</dbReference>
<evidence type="ECO:0000256" key="3">
    <source>
        <dbReference type="ARBA" id="ARBA00034474"/>
    </source>
</evidence>
<dbReference type="SUPFAM" id="SSF50090">
    <property type="entry name" value="Electron transport accessory proteins"/>
    <property type="match status" value="1"/>
</dbReference>
<accession>A0AAV8TVI6</accession>
<dbReference type="InterPro" id="IPR008990">
    <property type="entry name" value="Elect_transpt_acc-like_dom_sf"/>
</dbReference>
<feature type="domain" description="Ferredoxin thioredoxin reductase alpha chain" evidence="5">
    <location>
        <begin position="94"/>
        <end position="141"/>
    </location>
</feature>
<keyword evidence="7" id="KW-1185">Reference proteome</keyword>
<dbReference type="InterPro" id="IPR004207">
    <property type="entry name" value="Fd_thioredoxin_Rdtase_alpha"/>
</dbReference>
<evidence type="ECO:0000256" key="4">
    <source>
        <dbReference type="ARBA" id="ARBA00034490"/>
    </source>
</evidence>
<comment type="function">
    <text evidence="3">Variable subunit of the ferredoxin-thioredoxin reductase (FTR), which catalyzes the two-electron reduction of thioredoxins by the electrons provided by reduced ferredoxin.</text>
</comment>
<sequence>MSSNVVATGASSSVNHRPIATFCKSTTTTRARDAFNNAHSVVNLPTTTTSMAFVFRNRQMVCNSAGSRISVVTGEQGKVGEEEEEEEDQELMMVGRRVRVKVPLKVYHVPRVPEFDLAGLEGTIKQFVGVWKEMMCSFDKPINIFQK</sequence>
<protein>
    <recommendedName>
        <fullName evidence="5">Ferredoxin thioredoxin reductase alpha chain domain-containing protein</fullName>
    </recommendedName>
</protein>
<comment type="subunit">
    <text evidence="2">Heterodimer of subunit A (variable subunit) and subunit B (catalytic subunit). Heterodimeric FTR forms a complex with ferredoxin and thioredoxin.</text>
</comment>
<organism evidence="6 7">
    <name type="scientific">Erythroxylum novogranatense</name>
    <dbReference type="NCBI Taxonomy" id="1862640"/>
    <lineage>
        <taxon>Eukaryota</taxon>
        <taxon>Viridiplantae</taxon>
        <taxon>Streptophyta</taxon>
        <taxon>Embryophyta</taxon>
        <taxon>Tracheophyta</taxon>
        <taxon>Spermatophyta</taxon>
        <taxon>Magnoliopsida</taxon>
        <taxon>eudicotyledons</taxon>
        <taxon>Gunneridae</taxon>
        <taxon>Pentapetalae</taxon>
        <taxon>rosids</taxon>
        <taxon>fabids</taxon>
        <taxon>Malpighiales</taxon>
        <taxon>Erythroxylaceae</taxon>
        <taxon>Erythroxylum</taxon>
    </lineage>
</organism>
<comment type="similarity">
    <text evidence="4">Belongs to the ferredoxin thioredoxin reductase alpha subunit family.</text>
</comment>
<dbReference type="GO" id="GO:0016491">
    <property type="term" value="F:oxidoreductase activity"/>
    <property type="evidence" value="ECO:0007669"/>
    <property type="project" value="UniProtKB-KW"/>
</dbReference>
<dbReference type="Proteomes" id="UP001159364">
    <property type="component" value="Linkage Group LG03"/>
</dbReference>
<proteinExistence type="inferred from homology"/>
<evidence type="ECO:0000256" key="2">
    <source>
        <dbReference type="ARBA" id="ARBA00026011"/>
    </source>
</evidence>
<keyword evidence="1" id="KW-0560">Oxidoreductase</keyword>
<reference evidence="6 7" key="1">
    <citation type="submission" date="2021-09" db="EMBL/GenBank/DDBJ databases">
        <title>Genomic insights and catalytic innovation underlie evolution of tropane alkaloids biosynthesis.</title>
        <authorList>
            <person name="Wang Y.-J."/>
            <person name="Tian T."/>
            <person name="Huang J.-P."/>
            <person name="Huang S.-X."/>
        </authorList>
    </citation>
    <scope>NUCLEOTIDE SEQUENCE [LARGE SCALE GENOMIC DNA]</scope>
    <source>
        <strain evidence="6">KIB-2018</strain>
        <tissue evidence="6">Leaf</tissue>
    </source>
</reference>
<gene>
    <name evidence="6" type="ORF">K2173_008987</name>
</gene>
<dbReference type="GO" id="GO:0015979">
    <property type="term" value="P:photosynthesis"/>
    <property type="evidence" value="ECO:0007669"/>
    <property type="project" value="InterPro"/>
</dbReference>
<evidence type="ECO:0000313" key="6">
    <source>
        <dbReference type="EMBL" id="KAJ8769905.1"/>
    </source>
</evidence>
<evidence type="ECO:0000313" key="7">
    <source>
        <dbReference type="Proteomes" id="UP001159364"/>
    </source>
</evidence>
<dbReference type="AlphaFoldDB" id="A0AAV8TVI6"/>